<dbReference type="InterPro" id="IPR040144">
    <property type="entry name" value="RAP1GDS1"/>
</dbReference>
<dbReference type="AlphaFoldDB" id="A0A5A9P5Y9"/>
<dbReference type="InterPro" id="IPR000225">
    <property type="entry name" value="Armadillo"/>
</dbReference>
<dbReference type="PANTHER" id="PTHR10957">
    <property type="entry name" value="RAP1 GTPASE-GDP DISSOCIATION STIMULATOR 1"/>
    <property type="match status" value="1"/>
</dbReference>
<proteinExistence type="predicted"/>
<dbReference type="GO" id="GO:0005829">
    <property type="term" value="C:cytosol"/>
    <property type="evidence" value="ECO:0007669"/>
    <property type="project" value="UniProtKB-SubCell"/>
</dbReference>
<organism evidence="8 9">
    <name type="scientific">Triplophysa tibetana</name>
    <dbReference type="NCBI Taxonomy" id="1572043"/>
    <lineage>
        <taxon>Eukaryota</taxon>
        <taxon>Metazoa</taxon>
        <taxon>Chordata</taxon>
        <taxon>Craniata</taxon>
        <taxon>Vertebrata</taxon>
        <taxon>Euteleostomi</taxon>
        <taxon>Actinopterygii</taxon>
        <taxon>Neopterygii</taxon>
        <taxon>Teleostei</taxon>
        <taxon>Ostariophysi</taxon>
        <taxon>Cypriniformes</taxon>
        <taxon>Nemacheilidae</taxon>
        <taxon>Triplophysa</taxon>
    </lineage>
</organism>
<evidence type="ECO:0000256" key="1">
    <source>
        <dbReference type="ARBA" id="ARBA00004173"/>
    </source>
</evidence>
<feature type="repeat" description="ARM" evidence="7">
    <location>
        <begin position="139"/>
        <end position="183"/>
    </location>
</feature>
<dbReference type="SUPFAM" id="SSF48371">
    <property type="entry name" value="ARM repeat"/>
    <property type="match status" value="2"/>
</dbReference>
<evidence type="ECO:0000256" key="4">
    <source>
        <dbReference type="ARBA" id="ARBA00022490"/>
    </source>
</evidence>
<sequence length="585" mass="63580">MLLIQYDDVSEALTEALKGLSVSTELVEEELKPHLDVLLNLLLEKKKGIAEKIVSSGVLPILAQVLRKKSPLTSQVTLLVAEIAREAGVREDCVQAGLVTALVPLLNSSDQEQLLHAGRAIGRICFENSVQQTQLVENGVIPRLVIIMQQYPENDPLVNVSLLALCNLADVDAAREALADVGVAEVLTYQLKRAPDAERRHLILEVLGSLGESVTDDELIMYSCVLACACVLDALKLQFVESGVPEALSEMIRTLQGGSDTHDLCSIKVASNLIVTLLLGDESMQRCFGEGKGRIYQDVLFWLQSTNTELQLSGALAIANFARNDSNCVKMLELGVVPYILDLLEQHVTEGDVSVQHAGLSALRNLAIPASNKVRMLEDGVTERIRTLLRSDMPPVQFKLLGTLRMMVDGQEEAASVLGKDEILLARVMEWCDAKDHAGVRGEANRLLAALIRHSRNPEVIQTVIKVDGVQHLISMAISEHVIMQNEALVALAIASAIDIEAVQEPFRDADLLPTLQKMLDDPVVAVEVKFSALGLICSLANSGMLREQITSLNLRDTLSKLSAHTSTKLAKQADTVMAVLSETG</sequence>
<evidence type="ECO:0000313" key="8">
    <source>
        <dbReference type="EMBL" id="KAA0717874.1"/>
    </source>
</evidence>
<keyword evidence="9" id="KW-1185">Reference proteome</keyword>
<evidence type="ECO:0000256" key="3">
    <source>
        <dbReference type="ARBA" id="ARBA00004514"/>
    </source>
</evidence>
<dbReference type="EMBL" id="SOYY01000008">
    <property type="protein sequence ID" value="KAA0717874.1"/>
    <property type="molecule type" value="Genomic_DNA"/>
</dbReference>
<evidence type="ECO:0000256" key="2">
    <source>
        <dbReference type="ARBA" id="ARBA00004240"/>
    </source>
</evidence>
<evidence type="ECO:0000256" key="6">
    <source>
        <dbReference type="ARBA" id="ARBA00023128"/>
    </source>
</evidence>
<dbReference type="PROSITE" id="PS50176">
    <property type="entry name" value="ARM_REPEAT"/>
    <property type="match status" value="1"/>
</dbReference>
<evidence type="ECO:0000313" key="9">
    <source>
        <dbReference type="Proteomes" id="UP000324632"/>
    </source>
</evidence>
<dbReference type="InterPro" id="IPR011989">
    <property type="entry name" value="ARM-like"/>
</dbReference>
<reference evidence="8 9" key="1">
    <citation type="journal article" date="2019" name="Mol. Ecol. Resour.">
        <title>Chromosome-level genome assembly of Triplophysa tibetana, a fish adapted to the harsh high-altitude environment of the Tibetan Plateau.</title>
        <authorList>
            <person name="Yang X."/>
            <person name="Liu H."/>
            <person name="Ma Z."/>
            <person name="Zou Y."/>
            <person name="Zou M."/>
            <person name="Mao Y."/>
            <person name="Li X."/>
            <person name="Wang H."/>
            <person name="Chen T."/>
            <person name="Wang W."/>
            <person name="Yang R."/>
        </authorList>
    </citation>
    <scope>NUCLEOTIDE SEQUENCE [LARGE SCALE GENOMIC DNA]</scope>
    <source>
        <strain evidence="8">TTIB1903HZAU</strain>
        <tissue evidence="8">Muscle</tissue>
    </source>
</reference>
<dbReference type="GO" id="GO:0005739">
    <property type="term" value="C:mitochondrion"/>
    <property type="evidence" value="ECO:0007669"/>
    <property type="project" value="UniProtKB-SubCell"/>
</dbReference>
<accession>A0A5A9P5Y9</accession>
<name>A0A5A9P5Y9_9TELE</name>
<dbReference type="GO" id="GO:0005085">
    <property type="term" value="F:guanyl-nucleotide exchange factor activity"/>
    <property type="evidence" value="ECO:0007669"/>
    <property type="project" value="InterPro"/>
</dbReference>
<dbReference type="GO" id="GO:0005783">
    <property type="term" value="C:endoplasmic reticulum"/>
    <property type="evidence" value="ECO:0007669"/>
    <property type="project" value="UniProtKB-SubCell"/>
</dbReference>
<evidence type="ECO:0000256" key="5">
    <source>
        <dbReference type="ARBA" id="ARBA00022824"/>
    </source>
</evidence>
<dbReference type="GO" id="GO:0048513">
    <property type="term" value="P:animal organ development"/>
    <property type="evidence" value="ECO:0007669"/>
    <property type="project" value="UniProtKB-ARBA"/>
</dbReference>
<gene>
    <name evidence="8" type="ORF">E1301_Tti001532</name>
</gene>
<comment type="subcellular location">
    <subcellularLocation>
        <location evidence="3">Cytoplasm</location>
        <location evidence="3">Cytosol</location>
    </subcellularLocation>
    <subcellularLocation>
        <location evidence="2">Endoplasmic reticulum</location>
    </subcellularLocation>
    <subcellularLocation>
        <location evidence="1">Mitochondrion</location>
    </subcellularLocation>
</comment>
<dbReference type="InterPro" id="IPR016024">
    <property type="entry name" value="ARM-type_fold"/>
</dbReference>
<keyword evidence="4" id="KW-0963">Cytoplasm</keyword>
<comment type="caution">
    <text evidence="8">The sequence shown here is derived from an EMBL/GenBank/DDBJ whole genome shotgun (WGS) entry which is preliminary data.</text>
</comment>
<dbReference type="Gene3D" id="1.25.10.10">
    <property type="entry name" value="Leucine-rich Repeat Variant"/>
    <property type="match status" value="2"/>
</dbReference>
<dbReference type="SMART" id="SM00185">
    <property type="entry name" value="ARM"/>
    <property type="match status" value="7"/>
</dbReference>
<dbReference type="FunFam" id="1.25.10.10:FF:000749">
    <property type="entry name" value="Predicted protein"/>
    <property type="match status" value="1"/>
</dbReference>
<evidence type="ECO:0000256" key="7">
    <source>
        <dbReference type="PROSITE-ProRule" id="PRU00259"/>
    </source>
</evidence>
<dbReference type="FunFam" id="1.25.10.10:FF:000093">
    <property type="entry name" value="rap1 GTPase-GDP dissociation stimulator 1 isoform X4"/>
    <property type="match status" value="1"/>
</dbReference>
<keyword evidence="5" id="KW-0256">Endoplasmic reticulum</keyword>
<protein>
    <submittedName>
        <fullName evidence="8">Rap1 GTPase-GDP dissociation stimulator 1-B</fullName>
    </submittedName>
</protein>
<dbReference type="Proteomes" id="UP000324632">
    <property type="component" value="Chromosome 8"/>
</dbReference>
<keyword evidence="6" id="KW-0496">Mitochondrion</keyword>